<evidence type="ECO:0000256" key="3">
    <source>
        <dbReference type="ARBA" id="ARBA00022748"/>
    </source>
</evidence>
<dbReference type="InterPro" id="IPR013740">
    <property type="entry name" value="Redoxin"/>
</dbReference>
<keyword evidence="5" id="KW-0676">Redox-active center</keyword>
<dbReference type="AlphaFoldDB" id="A0A126QEW5"/>
<organism evidence="8">
    <name type="scientific">Pasteurella multocida</name>
    <dbReference type="NCBI Taxonomy" id="747"/>
    <lineage>
        <taxon>Bacteria</taxon>
        <taxon>Pseudomonadati</taxon>
        <taxon>Pseudomonadota</taxon>
        <taxon>Gammaproteobacteria</taxon>
        <taxon>Pasteurellales</taxon>
        <taxon>Pasteurellaceae</taxon>
        <taxon>Pasteurella</taxon>
    </lineage>
</organism>
<dbReference type="RefSeq" id="WP_071522780.1">
    <property type="nucleotide sequence ID" value="NZ_JACDXE010000001.1"/>
</dbReference>
<dbReference type="InterPro" id="IPR013766">
    <property type="entry name" value="Thioredoxin_domain"/>
</dbReference>
<protein>
    <submittedName>
        <fullName evidence="8">DsbE_2 protein</fullName>
    </submittedName>
</protein>
<dbReference type="InterPro" id="IPR050553">
    <property type="entry name" value="Thioredoxin_ResA/DsbE_sf"/>
</dbReference>
<keyword evidence="6" id="KW-0472">Membrane</keyword>
<feature type="domain" description="Thioredoxin" evidence="7">
    <location>
        <begin position="42"/>
        <end position="179"/>
    </location>
</feature>
<evidence type="ECO:0000256" key="1">
    <source>
        <dbReference type="ARBA" id="ARBA00004383"/>
    </source>
</evidence>
<dbReference type="InterPro" id="IPR004799">
    <property type="entry name" value="Periplasmic_diS_OxRdtase_DsbE"/>
</dbReference>
<dbReference type="Gene3D" id="3.40.30.10">
    <property type="entry name" value="Glutaredoxin"/>
    <property type="match status" value="1"/>
</dbReference>
<dbReference type="GO" id="GO:0015036">
    <property type="term" value="F:disulfide oxidoreductase activity"/>
    <property type="evidence" value="ECO:0007669"/>
    <property type="project" value="InterPro"/>
</dbReference>
<proteinExistence type="inferred from homology"/>
<dbReference type="GO" id="GO:0030288">
    <property type="term" value="C:outer membrane-bounded periplasmic space"/>
    <property type="evidence" value="ECO:0007669"/>
    <property type="project" value="InterPro"/>
</dbReference>
<reference evidence="8" key="1">
    <citation type="submission" date="2015-01" db="EMBL/GenBank/DDBJ databases">
        <title>Draft genome sequence of Pasteurella multocida isolated from alpaca pneumonia.</title>
        <authorList>
            <person name="Maturrano L."/>
            <person name="Hurtado R."/>
            <person name="Allasi N."/>
            <person name="Juscamayta E."/>
            <person name="Fernandez D."/>
            <person name="Maximiliano J."/>
            <person name="Rimac R."/>
            <person name="Rosadio R."/>
        </authorList>
    </citation>
    <scope>NUCLEOTIDE SEQUENCE</scope>
    <source>
        <strain evidence="8">UNMSM</strain>
    </source>
</reference>
<evidence type="ECO:0000259" key="7">
    <source>
        <dbReference type="PROSITE" id="PS51352"/>
    </source>
</evidence>
<keyword evidence="6" id="KW-1133">Transmembrane helix</keyword>
<evidence type="ECO:0000256" key="2">
    <source>
        <dbReference type="ARBA" id="ARBA00007758"/>
    </source>
</evidence>
<gene>
    <name evidence="8" type="primary">dsbE_2</name>
</gene>
<dbReference type="PROSITE" id="PS00194">
    <property type="entry name" value="THIOREDOXIN_1"/>
    <property type="match status" value="1"/>
</dbReference>
<evidence type="ECO:0000256" key="5">
    <source>
        <dbReference type="ARBA" id="ARBA00023284"/>
    </source>
</evidence>
<accession>A0A126QEW5</accession>
<dbReference type="EMBL" id="KP660538">
    <property type="protein sequence ID" value="AMK08377.1"/>
    <property type="molecule type" value="Genomic_DNA"/>
</dbReference>
<evidence type="ECO:0000256" key="4">
    <source>
        <dbReference type="ARBA" id="ARBA00023157"/>
    </source>
</evidence>
<sequence length="188" mass="21559">MSMLHQQKRKNHFVFLPLVILLAVCALLFIGLQQDPQKIASALIGKPVPRFSQADLLHTERRVTQQDLPQQIFLLNVWGSWCAYCKKEHPFLMQLAKSMPIVGLNYRDNPQNALAMLNQLGNPFQLVINDSRGELALNLGVDGAPETYLIDQYGVIRYRYSGPLTPEVWQEMFIPEWQKLEAENAEVR</sequence>
<keyword evidence="3" id="KW-0201">Cytochrome c-type biogenesis</keyword>
<dbReference type="PANTHER" id="PTHR42852:SF6">
    <property type="entry name" value="THIOL:DISULFIDE INTERCHANGE PROTEIN DSBE"/>
    <property type="match status" value="1"/>
</dbReference>
<dbReference type="SUPFAM" id="SSF52833">
    <property type="entry name" value="Thioredoxin-like"/>
    <property type="match status" value="1"/>
</dbReference>
<comment type="subcellular location">
    <subcellularLocation>
        <location evidence="1">Cell inner membrane</location>
        <topology evidence="1">Single-pass membrane protein</topology>
        <orientation evidence="1">Periplasmic side</orientation>
    </subcellularLocation>
</comment>
<dbReference type="InterPro" id="IPR017937">
    <property type="entry name" value="Thioredoxin_CS"/>
</dbReference>
<keyword evidence="4" id="KW-1015">Disulfide bond</keyword>
<feature type="transmembrane region" description="Helical" evidence="6">
    <location>
        <begin position="12"/>
        <end position="32"/>
    </location>
</feature>
<dbReference type="NCBIfam" id="TIGR00385">
    <property type="entry name" value="dsbE"/>
    <property type="match status" value="1"/>
</dbReference>
<dbReference type="GO" id="GO:0005886">
    <property type="term" value="C:plasma membrane"/>
    <property type="evidence" value="ECO:0007669"/>
    <property type="project" value="UniProtKB-SubCell"/>
</dbReference>
<dbReference type="CDD" id="cd03010">
    <property type="entry name" value="TlpA_like_DsbE"/>
    <property type="match status" value="1"/>
</dbReference>
<dbReference type="PANTHER" id="PTHR42852">
    <property type="entry name" value="THIOL:DISULFIDE INTERCHANGE PROTEIN DSBE"/>
    <property type="match status" value="1"/>
</dbReference>
<dbReference type="GO" id="GO:0017004">
    <property type="term" value="P:cytochrome complex assembly"/>
    <property type="evidence" value="ECO:0007669"/>
    <property type="project" value="UniProtKB-KW"/>
</dbReference>
<evidence type="ECO:0000256" key="6">
    <source>
        <dbReference type="SAM" id="Phobius"/>
    </source>
</evidence>
<dbReference type="PROSITE" id="PS51352">
    <property type="entry name" value="THIOREDOXIN_2"/>
    <property type="match status" value="1"/>
</dbReference>
<keyword evidence="6" id="KW-0812">Transmembrane</keyword>
<dbReference type="InterPro" id="IPR036249">
    <property type="entry name" value="Thioredoxin-like_sf"/>
</dbReference>
<name>A0A126QEW5_PASMD</name>
<evidence type="ECO:0000313" key="8">
    <source>
        <dbReference type="EMBL" id="AMK08377.1"/>
    </source>
</evidence>
<comment type="similarity">
    <text evidence="2">Belongs to the thioredoxin family. DsbE subfamily.</text>
</comment>
<dbReference type="Pfam" id="PF08534">
    <property type="entry name" value="Redoxin"/>
    <property type="match status" value="1"/>
</dbReference>